<keyword evidence="2" id="KW-0677">Repeat</keyword>
<feature type="region of interest" description="Disordered" evidence="3">
    <location>
        <begin position="107"/>
        <end position="137"/>
    </location>
</feature>
<dbReference type="InterPro" id="IPR050216">
    <property type="entry name" value="LRR_domain-containing"/>
</dbReference>
<evidence type="ECO:0000313" key="5">
    <source>
        <dbReference type="Proteomes" id="UP001280581"/>
    </source>
</evidence>
<dbReference type="SUPFAM" id="SSF52075">
    <property type="entry name" value="Outer arm dynein light chain 1"/>
    <property type="match status" value="1"/>
</dbReference>
<protein>
    <recommendedName>
        <fullName evidence="6">Leucine rich repeat domain protein</fullName>
    </recommendedName>
</protein>
<feature type="compositionally biased region" description="Basic and acidic residues" evidence="3">
    <location>
        <begin position="121"/>
        <end position="130"/>
    </location>
</feature>
<comment type="caution">
    <text evidence="4">The sequence shown here is derived from an EMBL/GenBank/DDBJ whole genome shotgun (WGS) entry which is preliminary data.</text>
</comment>
<evidence type="ECO:0000256" key="1">
    <source>
        <dbReference type="ARBA" id="ARBA00022614"/>
    </source>
</evidence>
<proteinExistence type="predicted"/>
<dbReference type="AlphaFoldDB" id="A0AAN6LMA8"/>
<dbReference type="PANTHER" id="PTHR48051:SF1">
    <property type="entry name" value="RAS SUPPRESSOR PROTEIN 1"/>
    <property type="match status" value="1"/>
</dbReference>
<dbReference type="InterPro" id="IPR032675">
    <property type="entry name" value="LRR_dom_sf"/>
</dbReference>
<dbReference type="Proteomes" id="UP001280581">
    <property type="component" value="Unassembled WGS sequence"/>
</dbReference>
<organism evidence="4 5">
    <name type="scientific">Pseudopithomyces chartarum</name>
    <dbReference type="NCBI Taxonomy" id="1892770"/>
    <lineage>
        <taxon>Eukaryota</taxon>
        <taxon>Fungi</taxon>
        <taxon>Dikarya</taxon>
        <taxon>Ascomycota</taxon>
        <taxon>Pezizomycotina</taxon>
        <taxon>Dothideomycetes</taxon>
        <taxon>Pleosporomycetidae</taxon>
        <taxon>Pleosporales</taxon>
        <taxon>Massarineae</taxon>
        <taxon>Didymosphaeriaceae</taxon>
        <taxon>Pseudopithomyces</taxon>
    </lineage>
</organism>
<gene>
    <name evidence="4" type="ORF">GRF29_1536g1319577</name>
</gene>
<keyword evidence="1" id="KW-0433">Leucine-rich repeat</keyword>
<sequence length="544" mass="60369">MDEDPLPAASHATALAGSSPLFSPQFHALKSSSPPPLFSEDNSIDSADATIYESPRLKRKRVGTWWQTGARAAIKRRQFARNFDSGVHMMSDDSDLSAVSSGLRSSFGFDGGPDIPSDPPAPEHQDEGVERSTQTMTDPEHEFYNSIQSAVEENATSYIFMDSGIKDSWLPHLNMLNQVVAIPPDASTEVPDEGQYRSMEPQLHLNLAQNVLCRLSPTLFNLQYLTGLTLRQNAIKNLPPQIAQLTNLRTLDLCYNMIRTLPCELLSLCQPQGKLASLALAGNPLCEMGDMHDGTHFEIDKRLDSKLDHLTAFSALANASGGTRFPEDFLARELRYKLSRTDFYGHHLFTPTSSDDDTSALLYLVSRTTAAYYDQTGRLVNGCPPLPMQEEASHHPKFGPRTQPGLMIHTSIGAHNVPATWFNAPSRSKVPSLFTRSLITAYNFCEGQPEAVREELSAYMGTSDVMPLNAEINLEVGDHNIAEFYKPLRDCHCCGKEYIVPRAEWIEGWYFDQQVVPIRLAVCSWGCVPDIIAKRPGPLKWPAV</sequence>
<dbReference type="SMART" id="SM00369">
    <property type="entry name" value="LRR_TYP"/>
    <property type="match status" value="2"/>
</dbReference>
<dbReference type="EMBL" id="WVTA01000021">
    <property type="protein sequence ID" value="KAK3197301.1"/>
    <property type="molecule type" value="Genomic_DNA"/>
</dbReference>
<dbReference type="GO" id="GO:0005737">
    <property type="term" value="C:cytoplasm"/>
    <property type="evidence" value="ECO:0007669"/>
    <property type="project" value="TreeGrafter"/>
</dbReference>
<dbReference type="Gene3D" id="3.80.10.10">
    <property type="entry name" value="Ribonuclease Inhibitor"/>
    <property type="match status" value="1"/>
</dbReference>
<evidence type="ECO:0000256" key="2">
    <source>
        <dbReference type="ARBA" id="ARBA00022737"/>
    </source>
</evidence>
<evidence type="ECO:0000313" key="4">
    <source>
        <dbReference type="EMBL" id="KAK3197301.1"/>
    </source>
</evidence>
<dbReference type="InterPro" id="IPR001611">
    <property type="entry name" value="Leu-rich_rpt"/>
</dbReference>
<dbReference type="PANTHER" id="PTHR48051">
    <property type="match status" value="1"/>
</dbReference>
<evidence type="ECO:0008006" key="6">
    <source>
        <dbReference type="Google" id="ProtNLM"/>
    </source>
</evidence>
<name>A0AAN6LMA8_9PLEO</name>
<evidence type="ECO:0000256" key="3">
    <source>
        <dbReference type="SAM" id="MobiDB-lite"/>
    </source>
</evidence>
<reference evidence="4 5" key="1">
    <citation type="submission" date="2021-02" db="EMBL/GenBank/DDBJ databases">
        <title>Genome assembly of Pseudopithomyces chartarum.</title>
        <authorList>
            <person name="Jauregui R."/>
            <person name="Singh J."/>
            <person name="Voisey C."/>
        </authorList>
    </citation>
    <scope>NUCLEOTIDE SEQUENCE [LARGE SCALE GENOMIC DNA]</scope>
    <source>
        <strain evidence="4 5">AGR01</strain>
    </source>
</reference>
<keyword evidence="5" id="KW-1185">Reference proteome</keyword>
<accession>A0AAN6LMA8</accession>
<dbReference type="InterPro" id="IPR003591">
    <property type="entry name" value="Leu-rich_rpt_typical-subtyp"/>
</dbReference>
<dbReference type="PROSITE" id="PS51450">
    <property type="entry name" value="LRR"/>
    <property type="match status" value="1"/>
</dbReference>